<dbReference type="PATRIC" id="fig|1229783.3.peg.373"/>
<sequence>MKITYFKSHVDVANPQIYELTIEQLIESLKTPKTYADKGTAGIIVGGIATYRNNDGIKSRTMITLDIDDIPDAINFPSYFKNKFKLTYVMYSTHNHGVKGQRYRVCIPLSEDIEPQYYKEVTRSILDFLGLRPDSQKTDSQSIVFYDKSSLSISHAMSLPTVADDGNNYELHYQITETLDPKPLVKHAKAVMEDERKRIKQGYKKPSKEESEWIHLLRGVGDGQRTHATESLAGLFITKFQRDVAFELLRMWNLQNNPPLSEKKLLHHFNGIYKTHCRNNNIVYEPIT</sequence>
<accession>K9B6A7</accession>
<reference evidence="1 2" key="1">
    <citation type="journal article" date="2013" name="Genome Announc.">
        <title>Genome Sequence of Staphylococcus massiliensis Strain S46, Isolated from the Surface of Healthy Human Skin.</title>
        <authorList>
            <person name="Srivastav R."/>
            <person name="Singh A."/>
            <person name="Jangir P.K."/>
            <person name="Kumari C."/>
            <person name="Muduli S."/>
            <person name="Sharma R."/>
        </authorList>
    </citation>
    <scope>NUCLEOTIDE SEQUENCE [LARGE SCALE GENOMIC DNA]</scope>
    <source>
        <strain evidence="1 2">S46</strain>
    </source>
</reference>
<dbReference type="Proteomes" id="UP000009885">
    <property type="component" value="Unassembled WGS sequence"/>
</dbReference>
<gene>
    <name evidence="1" type="ORF">C273_01830</name>
</gene>
<dbReference type="AlphaFoldDB" id="K9B6A7"/>
<dbReference type="RefSeq" id="WP_009382117.1">
    <property type="nucleotide sequence ID" value="NZ_AMSQ01000002.1"/>
</dbReference>
<proteinExistence type="predicted"/>
<dbReference type="OrthoDB" id="9763644at2"/>
<dbReference type="EMBL" id="AMSQ01000002">
    <property type="protein sequence ID" value="EKU50342.1"/>
    <property type="molecule type" value="Genomic_DNA"/>
</dbReference>
<keyword evidence="2" id="KW-1185">Reference proteome</keyword>
<dbReference type="STRING" id="1229783.C273_01830"/>
<protein>
    <submittedName>
        <fullName evidence="1">Replication protein, phage-plasmid associated</fullName>
    </submittedName>
</protein>
<evidence type="ECO:0000313" key="2">
    <source>
        <dbReference type="Proteomes" id="UP000009885"/>
    </source>
</evidence>
<comment type="caution">
    <text evidence="1">The sequence shown here is derived from an EMBL/GenBank/DDBJ whole genome shotgun (WGS) entry which is preliminary data.</text>
</comment>
<name>K9B6A7_9STAP</name>
<organism evidence="1 2">
    <name type="scientific">Staphylococcus massiliensis S46</name>
    <dbReference type="NCBI Taxonomy" id="1229783"/>
    <lineage>
        <taxon>Bacteria</taxon>
        <taxon>Bacillati</taxon>
        <taxon>Bacillota</taxon>
        <taxon>Bacilli</taxon>
        <taxon>Bacillales</taxon>
        <taxon>Staphylococcaceae</taxon>
        <taxon>Staphylococcus</taxon>
    </lineage>
</organism>
<evidence type="ECO:0000313" key="1">
    <source>
        <dbReference type="EMBL" id="EKU50342.1"/>
    </source>
</evidence>